<feature type="compositionally biased region" description="Polar residues" evidence="1">
    <location>
        <begin position="340"/>
        <end position="361"/>
    </location>
</feature>
<reference evidence="2" key="2">
    <citation type="submission" date="2010-11" db="EMBL/GenBank/DDBJ databases">
        <authorList>
            <consortium name="The Broad Institute Genome Sequencing Platform"/>
            <person name="Earl A."/>
            <person name="Ward D."/>
            <person name="Feldgarden M."/>
            <person name="Gevers D."/>
            <person name="Butler R."/>
            <person name="Young S.K."/>
            <person name="Zeng Q."/>
            <person name="Gargeya S."/>
            <person name="Fitzgerald M."/>
            <person name="Haas B."/>
            <person name="Abouelleil A."/>
            <person name="Alvarado L."/>
            <person name="Arachchi H.M."/>
            <person name="Berlin A."/>
            <person name="Brown A."/>
            <person name="Chapman S.B."/>
            <person name="Chen Z."/>
            <person name="Dunbar C."/>
            <person name="Freedman E."/>
            <person name="Gearin G."/>
            <person name="Gellesch M."/>
            <person name="Goldberg J."/>
            <person name="Griggs A."/>
            <person name="Gujja S."/>
            <person name="Heilman E."/>
            <person name="Heiman D."/>
            <person name="Howarth C."/>
            <person name="Larson L."/>
            <person name="Lui A."/>
            <person name="MacDonald P.J.P."/>
            <person name="Mehta T."/>
            <person name="Montmayeur A."/>
            <person name="Murphy C."/>
            <person name="Neiman D."/>
            <person name="Pearson M."/>
            <person name="Priest M."/>
            <person name="Roberts A."/>
            <person name="Saif S."/>
            <person name="Shea T."/>
            <person name="Shenoy N."/>
            <person name="Sisk P."/>
            <person name="Stolte C."/>
            <person name="Sykes S."/>
            <person name="White J."/>
            <person name="Yandava C."/>
            <person name="Wortman J."/>
            <person name="Nusbaum C."/>
            <person name="Birren B."/>
        </authorList>
    </citation>
    <scope>NUCLEOTIDE SEQUENCE</scope>
    <source>
        <strain evidence="2">P1A1 Lamole</strain>
    </source>
</reference>
<dbReference type="EnsemblFungi" id="MVLG_02976T0">
    <property type="protein sequence ID" value="MVLG_02976T0"/>
    <property type="gene ID" value="MVLG_02976"/>
</dbReference>
<dbReference type="EMBL" id="AEIJ01000275">
    <property type="status" value="NOT_ANNOTATED_CDS"/>
    <property type="molecule type" value="Genomic_DNA"/>
</dbReference>
<feature type="region of interest" description="Disordered" evidence="1">
    <location>
        <begin position="329"/>
        <end position="374"/>
    </location>
</feature>
<reference evidence="4" key="1">
    <citation type="submission" date="2010-11" db="EMBL/GenBank/DDBJ databases">
        <title>The genome sequence of Microbotryum violaceum strain p1A1 Lamole.</title>
        <authorList>
            <person name="Cuomo C."/>
            <person name="Perlin M."/>
            <person name="Young S.K."/>
            <person name="Zeng Q."/>
            <person name="Gargeya S."/>
            <person name="Alvarado L."/>
            <person name="Berlin A."/>
            <person name="Chapman S.B."/>
            <person name="Chen Z."/>
            <person name="Freedman E."/>
            <person name="Gellesch M."/>
            <person name="Goldberg J."/>
            <person name="Griggs A."/>
            <person name="Gujja S."/>
            <person name="Heilman E."/>
            <person name="Heiman D."/>
            <person name="Howarth C."/>
            <person name="Mehta T."/>
            <person name="Neiman D."/>
            <person name="Pearson M."/>
            <person name="Roberts A."/>
            <person name="Saif S."/>
            <person name="Shea T."/>
            <person name="Shenoy N."/>
            <person name="Sisk P."/>
            <person name="Stolte C."/>
            <person name="Sykes S."/>
            <person name="White J."/>
            <person name="Yandava C."/>
            <person name="Haas B."/>
            <person name="Nusbaum C."/>
            <person name="Birren B."/>
        </authorList>
    </citation>
    <scope>NUCLEOTIDE SEQUENCE [LARGE SCALE GENOMIC DNA]</scope>
    <source>
        <strain evidence="4">p1A1 Lamole</strain>
    </source>
</reference>
<proteinExistence type="predicted"/>
<protein>
    <submittedName>
        <fullName evidence="2 3">Uncharacterized protein</fullName>
    </submittedName>
</protein>
<organism evidence="2">
    <name type="scientific">Microbotryum lychnidis-dioicae (strain p1A1 Lamole / MvSl-1064)</name>
    <name type="common">Anther smut fungus</name>
    <dbReference type="NCBI Taxonomy" id="683840"/>
    <lineage>
        <taxon>Eukaryota</taxon>
        <taxon>Fungi</taxon>
        <taxon>Dikarya</taxon>
        <taxon>Basidiomycota</taxon>
        <taxon>Pucciniomycotina</taxon>
        <taxon>Microbotryomycetes</taxon>
        <taxon>Microbotryales</taxon>
        <taxon>Microbotryaceae</taxon>
        <taxon>Microbotryum</taxon>
    </lineage>
</organism>
<dbReference type="AlphaFoldDB" id="U5H6S8"/>
<dbReference type="EMBL" id="GL541667">
    <property type="protein sequence ID" value="KDE06780.1"/>
    <property type="molecule type" value="Genomic_DNA"/>
</dbReference>
<gene>
    <name evidence="2" type="ORF">MVLG_02976</name>
</gene>
<dbReference type="Proteomes" id="UP000017200">
    <property type="component" value="Unassembled WGS sequence"/>
</dbReference>
<keyword evidence="4" id="KW-1185">Reference proteome</keyword>
<dbReference type="HOGENOM" id="CLU_498003_0_0_1"/>
<evidence type="ECO:0000313" key="2">
    <source>
        <dbReference type="EMBL" id="KDE06780.1"/>
    </source>
</evidence>
<sequence>MATFADLLSFVFPSTRFMVDNTAEPEAPPPLTQRGPGEYFPPGLDLISACHDSSLVDRVLSDLGRGFDKNGKLDLALPWTIDSAVVWGGYVIDSVEIALGRLYLTAIREVSMLKAIGHERLSFDVSTENEKHHPLSVASCEYYLFRVPPDDGAPPRSPGPEDDEVSFTPVVVHGYMASDLKTYYDGIKNASAVERPGLGAHLLDIRIVNATGELVRLEGARAIAAKIALHATERGDRRFAIILALPYFVVIELVFIDGKRHLLISDLCSAVVEPEHSTAKSRSLMGVLLGTLMNDFDDYRVEGHSSEVEQRIRDHVKHLDALNVVNEVQSTDDVSPRDSMLNNSPPAQTSTAPSDEAAESTSIRRPDDTSDSSEDLKAFVNQGNQTVMARHFPKQAIVCDVKELPDSRMVAIPIELEMDTAPALSPQQPPAKKIRLDSDAHRPKLTEALSLAIQELFSPDAFFSKAEGTFSSPLASTLTSRLNQVRRVGRGASSSVWQAEWLHHSAGSACPSASASTRERSFTTSASSSMPIAIVRDNTQHVSTIAP</sequence>
<accession>U5H6S8</accession>
<evidence type="ECO:0000256" key="1">
    <source>
        <dbReference type="SAM" id="MobiDB-lite"/>
    </source>
</evidence>
<dbReference type="InParanoid" id="U5H6S8"/>
<evidence type="ECO:0000313" key="4">
    <source>
        <dbReference type="Proteomes" id="UP000017200"/>
    </source>
</evidence>
<reference evidence="2 4" key="3">
    <citation type="journal article" date="2015" name="BMC Genomics">
        <title>Sex and parasites: genomic and transcriptomic analysis of Microbotryum lychnidis-dioicae, the biotrophic and plant-castrating anther smut fungus.</title>
        <authorList>
            <person name="Perlin M.H."/>
            <person name="Amselem J."/>
            <person name="Fontanillas E."/>
            <person name="Toh S.S."/>
            <person name="Chen Z."/>
            <person name="Goldberg J."/>
            <person name="Duplessis S."/>
            <person name="Henrissat B."/>
            <person name="Young S."/>
            <person name="Zeng Q."/>
            <person name="Aguileta G."/>
            <person name="Petit E."/>
            <person name="Badouin H."/>
            <person name="Andrews J."/>
            <person name="Razeeq D."/>
            <person name="Gabaldon T."/>
            <person name="Quesneville H."/>
            <person name="Giraud T."/>
            <person name="Hood M.E."/>
            <person name="Schultz D.J."/>
            <person name="Cuomo C.A."/>
        </authorList>
    </citation>
    <scope>NUCLEOTIDE SEQUENCE [LARGE SCALE GENOMIC DNA]</scope>
    <source>
        <strain evidence="4">p1A1 Lamole</strain>
        <strain evidence="2">P1A1 Lamole</strain>
    </source>
</reference>
<dbReference type="OrthoDB" id="3017382at2759"/>
<reference evidence="3" key="4">
    <citation type="submission" date="2015-06" db="UniProtKB">
        <authorList>
            <consortium name="EnsemblFungi"/>
        </authorList>
    </citation>
    <scope>IDENTIFICATION</scope>
</reference>
<name>U5H6S8_USTV1</name>
<evidence type="ECO:0000313" key="3">
    <source>
        <dbReference type="EnsemblFungi" id="MVLG_02976T0"/>
    </source>
</evidence>